<organism evidence="1 2">
    <name type="scientific">Trichinella nativa</name>
    <dbReference type="NCBI Taxonomy" id="6335"/>
    <lineage>
        <taxon>Eukaryota</taxon>
        <taxon>Metazoa</taxon>
        <taxon>Ecdysozoa</taxon>
        <taxon>Nematoda</taxon>
        <taxon>Enoplea</taxon>
        <taxon>Dorylaimia</taxon>
        <taxon>Trichinellida</taxon>
        <taxon>Trichinellidae</taxon>
        <taxon>Trichinella</taxon>
    </lineage>
</organism>
<sequence>MLGAAFSSVMWFYNGLGNCPSFNLLCIARIYYHGYLLLTFVYDRSSLLSAIFNNTPMATARSYDTFCCYVEERSSVNVVQLLTFAEESRQGYLNVQLVAQIIRLHIGTRGSAVEHLNIWSCDVDLMLLGWVVKNFFLTRLIGRI</sequence>
<gene>
    <name evidence="1" type="ORF">D917_06677</name>
</gene>
<comment type="caution">
    <text evidence="1">The sequence shown here is derived from an EMBL/GenBank/DDBJ whole genome shotgun (WGS) entry which is preliminary data.</text>
</comment>
<dbReference type="Proteomes" id="UP000243006">
    <property type="component" value="Unassembled WGS sequence"/>
</dbReference>
<accession>A0A1Y3ERG6</accession>
<dbReference type="EMBL" id="LVZM01003870">
    <property type="protein sequence ID" value="OUC47762.1"/>
    <property type="molecule type" value="Genomic_DNA"/>
</dbReference>
<reference evidence="1 2" key="1">
    <citation type="submission" date="2015-04" db="EMBL/GenBank/DDBJ databases">
        <title>Draft genome of the roundworm Trichinella nativa.</title>
        <authorList>
            <person name="Mitreva M."/>
        </authorList>
    </citation>
    <scope>NUCLEOTIDE SEQUENCE [LARGE SCALE GENOMIC DNA]</scope>
    <source>
        <strain evidence="1 2">ISS45</strain>
    </source>
</reference>
<evidence type="ECO:0000313" key="1">
    <source>
        <dbReference type="EMBL" id="OUC47762.1"/>
    </source>
</evidence>
<protein>
    <submittedName>
        <fullName evidence="1">Uncharacterized protein</fullName>
    </submittedName>
</protein>
<name>A0A1Y3ERG6_9BILA</name>
<proteinExistence type="predicted"/>
<dbReference type="AlphaFoldDB" id="A0A1Y3ERG6"/>
<evidence type="ECO:0000313" key="2">
    <source>
        <dbReference type="Proteomes" id="UP000243006"/>
    </source>
</evidence>